<sequence length="196" mass="19679">MNRPIVALSVFALAASALSAACSGHTDQTSGPPSAATSGESGTATPKPAGHAGDALTLTRVDGSTVTVTLEKVINPATVTPGPGDPGVTYVATQFTIANPGTATMNGDVNTNVWAFGSDGRRYAPDLKDVGECTNFDSGMFHVAPGESATGCVVFALPAGVSPAKVRYAPSSGFAEGFGEWLLPSPTRATPAPNVN</sequence>
<dbReference type="Proteomes" id="UP000036464">
    <property type="component" value="Unassembled WGS sequence"/>
</dbReference>
<feature type="region of interest" description="Disordered" evidence="2">
    <location>
        <begin position="23"/>
        <end position="54"/>
    </location>
</feature>
<proteinExistence type="predicted"/>
<organism evidence="4 5">
    <name type="scientific">Mycolicibacter heraklionensis</name>
    <dbReference type="NCBI Taxonomy" id="512402"/>
    <lineage>
        <taxon>Bacteria</taxon>
        <taxon>Bacillati</taxon>
        <taxon>Actinomycetota</taxon>
        <taxon>Actinomycetes</taxon>
        <taxon>Mycobacteriales</taxon>
        <taxon>Mycobacteriaceae</taxon>
        <taxon>Mycolicibacter</taxon>
    </lineage>
</organism>
<evidence type="ECO:0000313" key="4">
    <source>
        <dbReference type="EMBL" id="KLO30006.1"/>
    </source>
</evidence>
<comment type="caution">
    <text evidence="4">The sequence shown here is derived from an EMBL/GenBank/DDBJ whole genome shotgun (WGS) entry which is preliminary data.</text>
</comment>
<dbReference type="RefSeq" id="WP_047318429.1">
    <property type="nucleotide sequence ID" value="NZ_LDPO01000004.1"/>
</dbReference>
<dbReference type="InterPro" id="IPR029050">
    <property type="entry name" value="Immunoprotect_excell_Ig-like"/>
</dbReference>
<dbReference type="EMBL" id="LDPO01000004">
    <property type="protein sequence ID" value="KLO30006.1"/>
    <property type="molecule type" value="Genomic_DNA"/>
</dbReference>
<evidence type="ECO:0000256" key="1">
    <source>
        <dbReference type="ARBA" id="ARBA00022729"/>
    </source>
</evidence>
<keyword evidence="1 3" id="KW-0732">Signal</keyword>
<evidence type="ECO:0000313" key="5">
    <source>
        <dbReference type="Proteomes" id="UP000036464"/>
    </source>
</evidence>
<keyword evidence="5" id="KW-1185">Reference proteome</keyword>
<feature type="signal peptide" evidence="3">
    <location>
        <begin position="1"/>
        <end position="20"/>
    </location>
</feature>
<name>A0ABR5FHD1_9MYCO</name>
<feature type="compositionally biased region" description="Polar residues" evidence="2">
    <location>
        <begin position="25"/>
        <end position="44"/>
    </location>
</feature>
<dbReference type="PROSITE" id="PS51257">
    <property type="entry name" value="PROKAR_LIPOPROTEIN"/>
    <property type="match status" value="1"/>
</dbReference>
<gene>
    <name evidence="4" type="ORF">ABW16_06965</name>
</gene>
<reference evidence="4 5" key="1">
    <citation type="submission" date="2015-05" db="EMBL/GenBank/DDBJ databases">
        <title>Genome sequence of Mycobacterium heraklionense Davo strain.</title>
        <authorList>
            <person name="Greninger A.L."/>
            <person name="Cunningham G."/>
            <person name="Miller S."/>
        </authorList>
    </citation>
    <scope>NUCLEOTIDE SEQUENCE [LARGE SCALE GENOMIC DNA]</scope>
    <source>
        <strain evidence="4 5">Davo</strain>
    </source>
</reference>
<evidence type="ECO:0000256" key="3">
    <source>
        <dbReference type="SAM" id="SignalP"/>
    </source>
</evidence>
<accession>A0ABR5FHD1</accession>
<protein>
    <recommendedName>
        <fullName evidence="6">DUF4352 domain-containing protein</fullName>
    </recommendedName>
</protein>
<evidence type="ECO:0008006" key="6">
    <source>
        <dbReference type="Google" id="ProtNLM"/>
    </source>
</evidence>
<feature type="chain" id="PRO_5047444486" description="DUF4352 domain-containing protein" evidence="3">
    <location>
        <begin position="21"/>
        <end position="196"/>
    </location>
</feature>
<evidence type="ECO:0000256" key="2">
    <source>
        <dbReference type="SAM" id="MobiDB-lite"/>
    </source>
</evidence>
<dbReference type="Gene3D" id="2.60.40.1240">
    <property type="match status" value="1"/>
</dbReference>